<dbReference type="GO" id="GO:0009247">
    <property type="term" value="P:glycolipid biosynthetic process"/>
    <property type="evidence" value="ECO:0007669"/>
    <property type="project" value="TreeGrafter"/>
</dbReference>
<dbReference type="Gene3D" id="3.40.50.720">
    <property type="entry name" value="NAD(P)-binding Rossmann-like Domain"/>
    <property type="match status" value="1"/>
</dbReference>
<dbReference type="SUPFAM" id="SSF51735">
    <property type="entry name" value="NAD(P)-binding Rossmann-fold domains"/>
    <property type="match status" value="1"/>
</dbReference>
<dbReference type="InterPro" id="IPR005097">
    <property type="entry name" value="Sacchrp_dh_NADP-bd"/>
</dbReference>
<dbReference type="Proteomes" id="UP000295573">
    <property type="component" value="Unassembled WGS sequence"/>
</dbReference>
<dbReference type="InterPro" id="IPR036291">
    <property type="entry name" value="NAD(P)-bd_dom_sf"/>
</dbReference>
<proteinExistence type="predicted"/>
<dbReference type="RefSeq" id="WP_132142933.1">
    <property type="nucleotide sequence ID" value="NZ_SLWR01000001.1"/>
</dbReference>
<feature type="domain" description="Saccharopine dehydrogenase NADP binding" evidence="1">
    <location>
        <begin position="7"/>
        <end position="124"/>
    </location>
</feature>
<dbReference type="Pfam" id="PF03435">
    <property type="entry name" value="Sacchrp_dh_NADP"/>
    <property type="match status" value="1"/>
</dbReference>
<dbReference type="EMBL" id="SLWR01000001">
    <property type="protein sequence ID" value="TCO51222.1"/>
    <property type="molecule type" value="Genomic_DNA"/>
</dbReference>
<dbReference type="InterPro" id="IPR051276">
    <property type="entry name" value="Saccharopine_DH-like_oxidrdct"/>
</dbReference>
<organism evidence="2 3">
    <name type="scientific">Kribbella antiqua</name>
    <dbReference type="NCBI Taxonomy" id="2512217"/>
    <lineage>
        <taxon>Bacteria</taxon>
        <taxon>Bacillati</taxon>
        <taxon>Actinomycetota</taxon>
        <taxon>Actinomycetes</taxon>
        <taxon>Propionibacteriales</taxon>
        <taxon>Kribbellaceae</taxon>
        <taxon>Kribbella</taxon>
    </lineage>
</organism>
<gene>
    <name evidence="2" type="ORF">EV646_101205</name>
</gene>
<comment type="caution">
    <text evidence="2">The sequence shown here is derived from an EMBL/GenBank/DDBJ whole genome shotgun (WGS) entry which is preliminary data.</text>
</comment>
<protein>
    <submittedName>
        <fullName evidence="2">Short subunit dehydrogenase-like uncharacterized protein</fullName>
    </submittedName>
</protein>
<dbReference type="PANTHER" id="PTHR12286:SF5">
    <property type="entry name" value="SACCHAROPINE DEHYDROGENASE-LIKE OXIDOREDUCTASE"/>
    <property type="match status" value="1"/>
</dbReference>
<evidence type="ECO:0000259" key="1">
    <source>
        <dbReference type="Pfam" id="PF03435"/>
    </source>
</evidence>
<name>A0A4R2J1B1_9ACTN</name>
<keyword evidence="3" id="KW-1185">Reference proteome</keyword>
<dbReference type="AlphaFoldDB" id="A0A4R2J1B1"/>
<dbReference type="GO" id="GO:0005886">
    <property type="term" value="C:plasma membrane"/>
    <property type="evidence" value="ECO:0007669"/>
    <property type="project" value="TreeGrafter"/>
</dbReference>
<accession>A0A4R2J1B1</accession>
<sequence>MSREYDVVLLGASGFTGALTAEYLAKHAPPELKWAVAGRNRQKLEAFGKDVVVADVTDPASLKRLAESTRIVVTTVGPYIQYGEPLVAACAEAGTDYLDLTGEQEFLDRMYVRHHERAVETGARIIHACGFDSIPYDLGVQFTVEQLPEGVPIQVDGFIRAGGRPSGGTFHTAITAFSRPKQNLEAHRARRRTEPLPEGRSARVVAGKLHRETGFWAVPLPTIDPQIVGYSARLLDRYGSDFRYSHYAAVKRLPVVAGGIGGIALLIAAAQIPPARNALLKRLQPGDGPSPERRAKSWFKVRFVGRGGGKQVVTEVAGGDPGYDETAKMLAESALCLALDDLPETSGQTTTAAALGPALRERLIRAGMTFRTLSTDEY</sequence>
<evidence type="ECO:0000313" key="2">
    <source>
        <dbReference type="EMBL" id="TCO51222.1"/>
    </source>
</evidence>
<dbReference type="OrthoDB" id="4369409at2"/>
<reference evidence="2 3" key="1">
    <citation type="journal article" date="2015" name="Stand. Genomic Sci.">
        <title>Genomic Encyclopedia of Bacterial and Archaeal Type Strains, Phase III: the genomes of soil and plant-associated and newly described type strains.</title>
        <authorList>
            <person name="Whitman W.B."/>
            <person name="Woyke T."/>
            <person name="Klenk H.P."/>
            <person name="Zhou Y."/>
            <person name="Lilburn T.G."/>
            <person name="Beck B.J."/>
            <person name="De Vos P."/>
            <person name="Vandamme P."/>
            <person name="Eisen J.A."/>
            <person name="Garrity G."/>
            <person name="Hugenholtz P."/>
            <person name="Kyrpides N.C."/>
        </authorList>
    </citation>
    <scope>NUCLEOTIDE SEQUENCE [LARGE SCALE GENOMIC DNA]</scope>
    <source>
        <strain evidence="2 3">VKM Ac-2541</strain>
    </source>
</reference>
<evidence type="ECO:0000313" key="3">
    <source>
        <dbReference type="Proteomes" id="UP000295573"/>
    </source>
</evidence>
<dbReference type="PANTHER" id="PTHR12286">
    <property type="entry name" value="SACCHAROPINE DEHYDROGENASE-LIKE OXIDOREDUCTASE"/>
    <property type="match status" value="1"/>
</dbReference>